<dbReference type="OrthoDB" id="243901at2759"/>
<organism evidence="3 4">
    <name type="scientific">Angomonas deanei</name>
    <dbReference type="NCBI Taxonomy" id="59799"/>
    <lineage>
        <taxon>Eukaryota</taxon>
        <taxon>Discoba</taxon>
        <taxon>Euglenozoa</taxon>
        <taxon>Kinetoplastea</taxon>
        <taxon>Metakinetoplastina</taxon>
        <taxon>Trypanosomatida</taxon>
        <taxon>Trypanosomatidae</taxon>
        <taxon>Strigomonadinae</taxon>
        <taxon>Angomonas</taxon>
    </lineage>
</organism>
<protein>
    <submittedName>
        <fullName evidence="3">Uncharacterized protein</fullName>
    </submittedName>
</protein>
<evidence type="ECO:0000313" key="3">
    <source>
        <dbReference type="EMBL" id="CAD2216683.1"/>
    </source>
</evidence>
<feature type="region of interest" description="Disordered" evidence="2">
    <location>
        <begin position="358"/>
        <end position="397"/>
    </location>
</feature>
<evidence type="ECO:0000256" key="1">
    <source>
        <dbReference type="SAM" id="Coils"/>
    </source>
</evidence>
<evidence type="ECO:0000256" key="2">
    <source>
        <dbReference type="SAM" id="MobiDB-lite"/>
    </source>
</evidence>
<dbReference type="Proteomes" id="UP000515908">
    <property type="component" value="Chromosome 07"/>
</dbReference>
<dbReference type="VEuPathDB" id="TriTrypDB:ADEAN_000414500"/>
<name>A0A7G2CD99_9TRYP</name>
<reference evidence="3 4" key="1">
    <citation type="submission" date="2020-08" db="EMBL/GenBank/DDBJ databases">
        <authorList>
            <person name="Newling K."/>
            <person name="Davey J."/>
            <person name="Forrester S."/>
        </authorList>
    </citation>
    <scope>NUCLEOTIDE SEQUENCE [LARGE SCALE GENOMIC DNA]</scope>
    <source>
        <strain evidence="4">Crithidia deanei Carvalho (ATCC PRA-265)</strain>
    </source>
</reference>
<feature type="coiled-coil region" evidence="1">
    <location>
        <begin position="57"/>
        <end position="87"/>
    </location>
</feature>
<keyword evidence="4" id="KW-1185">Reference proteome</keyword>
<gene>
    <name evidence="3" type="ORF">ADEAN_000414500</name>
</gene>
<dbReference type="AlphaFoldDB" id="A0A7G2CD99"/>
<proteinExistence type="predicted"/>
<dbReference type="EMBL" id="LR877151">
    <property type="protein sequence ID" value="CAD2216683.1"/>
    <property type="molecule type" value="Genomic_DNA"/>
</dbReference>
<feature type="compositionally biased region" description="Basic and acidic residues" evidence="2">
    <location>
        <begin position="369"/>
        <end position="381"/>
    </location>
</feature>
<evidence type="ECO:0000313" key="4">
    <source>
        <dbReference type="Proteomes" id="UP000515908"/>
    </source>
</evidence>
<sequence length="397" mass="45947">MTPYRHWMWKQNELWRNVHEAQFEHLRKVYKRQWLESFRVNADEYIYKYNITKAAQLAQWEHEMHAQEKQRRENQQLTQGRQSLKKKHLDLLREFHERQFFYWYERASERLQYMSHINYIPQSNINEHIEKELDKYVVGSKEPYPLNFVGQIPMLEDKDGNVAEVPETLMTNYVSENPATTVKEYKPREGTDMAEEQLLRIIASSQEEELSMAAEESAALRETLDDMDTEESLLEKEAMVSLSMEQTDEDRAVNRRAYIDRGKTGSRTIRRPRFDPVTGEQQSTPAESTPIKRRKSAGDHAHELQKQMDGVATKVYATGTKGGAEKAPGIGEIAGHRGRLRDIANVPSLDTLKKVSPQAAAASGIGSEARIRTQDLLDKKYGRGKYKKKGGNDDEDL</sequence>
<keyword evidence="1" id="KW-0175">Coiled coil</keyword>
<accession>A0A7G2CD99</accession>
<feature type="region of interest" description="Disordered" evidence="2">
    <location>
        <begin position="266"/>
        <end position="302"/>
    </location>
</feature>